<evidence type="ECO:0000313" key="9">
    <source>
        <dbReference type="RefSeq" id="XP_011505283.1"/>
    </source>
</evidence>
<evidence type="ECO:0000256" key="3">
    <source>
        <dbReference type="ARBA" id="ARBA00005470"/>
    </source>
</evidence>
<dbReference type="GO" id="GO:0005634">
    <property type="term" value="C:nucleus"/>
    <property type="evidence" value="ECO:0007669"/>
    <property type="project" value="UniProtKB-SubCell"/>
</dbReference>
<name>A0AAJ7E2C9_9HYME</name>
<reference evidence="9" key="1">
    <citation type="submission" date="2025-08" db="UniProtKB">
        <authorList>
            <consortium name="RefSeq"/>
        </authorList>
    </citation>
    <scope>IDENTIFICATION</scope>
</reference>
<dbReference type="Pfam" id="PF07778">
    <property type="entry name" value="CENP-I"/>
    <property type="match status" value="1"/>
</dbReference>
<keyword evidence="4" id="KW-0158">Chromosome</keyword>
<dbReference type="KEGG" id="csol:105368074"/>
<evidence type="ECO:0000256" key="1">
    <source>
        <dbReference type="ARBA" id="ARBA00004123"/>
    </source>
</evidence>
<comment type="subcellular location">
    <subcellularLocation>
        <location evidence="2">Chromosome</location>
        <location evidence="2">Centromere</location>
    </subcellularLocation>
    <subcellularLocation>
        <location evidence="1">Nucleus</location>
    </subcellularLocation>
</comment>
<comment type="similarity">
    <text evidence="3">Belongs to the CENP-I/CTF3 family.</text>
</comment>
<dbReference type="GO" id="GO:0000939">
    <property type="term" value="C:inner kinetochore"/>
    <property type="evidence" value="ECO:0007669"/>
    <property type="project" value="TreeGrafter"/>
</dbReference>
<dbReference type="PANTHER" id="PTHR48208">
    <property type="entry name" value="CENTROMERE PROTEIN I"/>
    <property type="match status" value="1"/>
</dbReference>
<evidence type="ECO:0000256" key="6">
    <source>
        <dbReference type="ARBA" id="ARBA00023328"/>
    </source>
</evidence>
<evidence type="ECO:0000256" key="4">
    <source>
        <dbReference type="ARBA" id="ARBA00022454"/>
    </source>
</evidence>
<keyword evidence="5" id="KW-0539">Nucleus</keyword>
<evidence type="ECO:0000256" key="7">
    <source>
        <dbReference type="SAM" id="Phobius"/>
    </source>
</evidence>
<dbReference type="PANTHER" id="PTHR48208:SF2">
    <property type="entry name" value="CENTROMERE PROTEIN I"/>
    <property type="match status" value="1"/>
</dbReference>
<keyword evidence="7" id="KW-0472">Membrane</keyword>
<evidence type="ECO:0000313" key="8">
    <source>
        <dbReference type="Proteomes" id="UP000695007"/>
    </source>
</evidence>
<feature type="transmembrane region" description="Helical" evidence="7">
    <location>
        <begin position="86"/>
        <end position="109"/>
    </location>
</feature>
<gene>
    <name evidence="9" type="primary">LOC105368074</name>
</gene>
<keyword evidence="7" id="KW-1133">Transmembrane helix</keyword>
<dbReference type="AlphaFoldDB" id="A0AAJ7E2C9"/>
<keyword evidence="8" id="KW-1185">Reference proteome</keyword>
<protein>
    <submittedName>
        <fullName evidence="9">Centromere protein I-like</fullName>
    </submittedName>
</protein>
<accession>A0AAJ7E2C9</accession>
<organism evidence="8 9">
    <name type="scientific">Ceratosolen solmsi marchali</name>
    <dbReference type="NCBI Taxonomy" id="326594"/>
    <lineage>
        <taxon>Eukaryota</taxon>
        <taxon>Metazoa</taxon>
        <taxon>Ecdysozoa</taxon>
        <taxon>Arthropoda</taxon>
        <taxon>Hexapoda</taxon>
        <taxon>Insecta</taxon>
        <taxon>Pterygota</taxon>
        <taxon>Neoptera</taxon>
        <taxon>Endopterygota</taxon>
        <taxon>Hymenoptera</taxon>
        <taxon>Apocrita</taxon>
        <taxon>Proctotrupomorpha</taxon>
        <taxon>Chalcidoidea</taxon>
        <taxon>Agaonidae</taxon>
        <taxon>Agaoninae</taxon>
        <taxon>Ceratosolen</taxon>
    </lineage>
</organism>
<dbReference type="GeneID" id="105368074"/>
<sequence length="652" mass="76781">MEENDTLQEYQNFLKSLSKQGKHYVHFRESIKILESVASTKGLDDDTINKIFDILTSVDLNSTHYIALIKCTIPQNVIDDDQAKRIITWFLSISIPATALSTLLQWIIGCWEYQLINRNSIYIFYDAFFYIMLKHEKLESRLAQLVYLMTKPEDVTRRQVTRLLKLNEHYKKPQKHIIALLSLFKSYKPEFVPERIPAINIQSVWRPIVETLRVGFESARDRVILKENQETNTYYSWNTNTFKYKKNQEPLVPFIRYFNIGSNIFKDKTERMVFDVTDAVELGKFYSTIQLPTNTTSLLANKIGHHLLTFADFEYQQRFIHNLYYTLWKSFIFENGRYFNEEMNKIIDMTIEFFRYMQHGISIVNYFINEYLSCYIEEYNLKLLSLMQWSSVSIPELQDYVFKHMKIMFYSSSINTKCRIIKTLRTLLLNLSVINNNSFKDRRFPFLGQSFGERCTENVKIIEHFTRELIMSGLNIHFYNSKIISEALLFYEQIAILEIYIDTSFIALAPSPVIYGSFVNRSCSMLSRVCALLLQYRKNFTKRNDQTSLTNIKWLIIYAEDLASALWYDNCFSNRLADNRYFLKYLSKSVAQSNPTCDVDSLMNICQHYAVMPYLHTLNLTGLHIKTKTDANIVAAHYYNNINKFIVALSGN</sequence>
<dbReference type="Proteomes" id="UP000695007">
    <property type="component" value="Unplaced"/>
</dbReference>
<dbReference type="GO" id="GO:0034080">
    <property type="term" value="P:CENP-A containing chromatin assembly"/>
    <property type="evidence" value="ECO:0007669"/>
    <property type="project" value="TreeGrafter"/>
</dbReference>
<evidence type="ECO:0000256" key="2">
    <source>
        <dbReference type="ARBA" id="ARBA00004584"/>
    </source>
</evidence>
<dbReference type="GO" id="GO:0000070">
    <property type="term" value="P:mitotic sister chromatid segregation"/>
    <property type="evidence" value="ECO:0007669"/>
    <property type="project" value="TreeGrafter"/>
</dbReference>
<keyword evidence="6" id="KW-0137">Centromere</keyword>
<proteinExistence type="inferred from homology"/>
<dbReference type="RefSeq" id="XP_011505283.1">
    <property type="nucleotide sequence ID" value="XM_011506981.1"/>
</dbReference>
<evidence type="ECO:0000256" key="5">
    <source>
        <dbReference type="ARBA" id="ARBA00023242"/>
    </source>
</evidence>
<keyword evidence="7" id="KW-0812">Transmembrane</keyword>
<dbReference type="InterPro" id="IPR012485">
    <property type="entry name" value="CENP-I"/>
</dbReference>